<dbReference type="GeneID" id="28958403"/>
<dbReference type="OrthoDB" id="429813at2759"/>
<dbReference type="KEGG" id="fox:FOXG_17660"/>
<feature type="compositionally biased region" description="Basic and acidic residues" evidence="4">
    <location>
        <begin position="42"/>
        <end position="53"/>
    </location>
</feature>
<evidence type="ECO:0000256" key="2">
    <source>
        <dbReference type="ARBA" id="ARBA00022553"/>
    </source>
</evidence>
<dbReference type="PROSITE" id="PS50075">
    <property type="entry name" value="CARRIER"/>
    <property type="match status" value="1"/>
</dbReference>
<dbReference type="PROSITE" id="PS00012">
    <property type="entry name" value="PHOSPHOPANTETHEINE"/>
    <property type="match status" value="1"/>
</dbReference>
<dbReference type="InterPro" id="IPR036736">
    <property type="entry name" value="ACP-like_sf"/>
</dbReference>
<dbReference type="InterPro" id="IPR020806">
    <property type="entry name" value="PKS_PP-bd"/>
</dbReference>
<dbReference type="InterPro" id="IPR051414">
    <property type="entry name" value="Adenylate-forming_Reductase"/>
</dbReference>
<dbReference type="SUPFAM" id="SSF51735">
    <property type="entry name" value="NAD(P)-binding Rossmann-fold domains"/>
    <property type="match status" value="1"/>
</dbReference>
<proteinExistence type="predicted"/>
<evidence type="ECO:0000313" key="6">
    <source>
        <dbReference type="EMBL" id="KNB20732.1"/>
    </source>
</evidence>
<feature type="region of interest" description="Disordered" evidence="4">
    <location>
        <begin position="34"/>
        <end position="64"/>
    </location>
</feature>
<dbReference type="PANTHER" id="PTHR43439:SF2">
    <property type="entry name" value="ENZYME, PUTATIVE (JCVI)-RELATED"/>
    <property type="match status" value="1"/>
</dbReference>
<dbReference type="SMART" id="SM00823">
    <property type="entry name" value="PKS_PP"/>
    <property type="match status" value="1"/>
</dbReference>
<keyword evidence="1" id="KW-0596">Phosphopantetheine</keyword>
<reference evidence="6" key="1">
    <citation type="submission" date="2007-04" db="EMBL/GenBank/DDBJ databases">
        <authorList>
            <consortium name="The Broad Institute Genome Sequencing Platform"/>
            <person name="Birren B."/>
            <person name="Lander E."/>
            <person name="Galagan J."/>
            <person name="Nusbaum C."/>
            <person name="Devon K."/>
            <person name="Ma L.-J."/>
            <person name="Jaffe D."/>
            <person name="Butler J."/>
            <person name="Alvarez P."/>
            <person name="Gnerre S."/>
            <person name="Grabherr M."/>
            <person name="Kleber M."/>
            <person name="Mauceli E."/>
            <person name="Brockman W."/>
            <person name="MacCallum I.A."/>
            <person name="Young S."/>
            <person name="LaButti K."/>
            <person name="DeCaprio D."/>
            <person name="Crawford M."/>
            <person name="Koehrsen M."/>
            <person name="Engels R."/>
            <person name="Montgomery P."/>
            <person name="Pearson M."/>
            <person name="Howarth C."/>
            <person name="Larson L."/>
            <person name="White J."/>
            <person name="O'Leary S."/>
            <person name="Kodira C."/>
            <person name="Zeng Q."/>
            <person name="Yandava C."/>
            <person name="Alvarado L."/>
            <person name="Kistler C."/>
            <person name="Shim W.-B."/>
            <person name="Kang S."/>
            <person name="Woloshuk C."/>
        </authorList>
    </citation>
    <scope>NUCLEOTIDE SEQUENCE</scope>
    <source>
        <strain evidence="6">4287</strain>
    </source>
</reference>
<evidence type="ECO:0000259" key="5">
    <source>
        <dbReference type="PROSITE" id="PS50075"/>
    </source>
</evidence>
<evidence type="ECO:0000256" key="1">
    <source>
        <dbReference type="ARBA" id="ARBA00022450"/>
    </source>
</evidence>
<gene>
    <name evidence="6" type="ORF">FOXG_17660</name>
</gene>
<evidence type="ECO:0000256" key="4">
    <source>
        <dbReference type="SAM" id="MobiDB-lite"/>
    </source>
</evidence>
<evidence type="ECO:0000313" key="7">
    <source>
        <dbReference type="Proteomes" id="UP000009097"/>
    </source>
</evidence>
<feature type="domain" description="Carrier" evidence="5">
    <location>
        <begin position="614"/>
        <end position="695"/>
    </location>
</feature>
<dbReference type="RefSeq" id="XP_018258777.1">
    <property type="nucleotide sequence ID" value="XM_018397670.1"/>
</dbReference>
<dbReference type="InterPro" id="IPR000873">
    <property type="entry name" value="AMP-dep_synth/lig_dom"/>
</dbReference>
<keyword evidence="3" id="KW-0521">NADP</keyword>
<dbReference type="SUPFAM" id="SSF47336">
    <property type="entry name" value="ACP-like"/>
    <property type="match status" value="1"/>
</dbReference>
<dbReference type="EMBL" id="DS231761">
    <property type="protein sequence ID" value="KNB20732.1"/>
    <property type="molecule type" value="Genomic_DNA"/>
</dbReference>
<organism evidence="6 7">
    <name type="scientific">Fusarium oxysporum f. sp. lycopersici (strain 4287 / CBS 123668 / FGSC 9935 / NRRL 34936)</name>
    <name type="common">Fusarium vascular wilt of tomato</name>
    <dbReference type="NCBI Taxonomy" id="426428"/>
    <lineage>
        <taxon>Eukaryota</taxon>
        <taxon>Fungi</taxon>
        <taxon>Dikarya</taxon>
        <taxon>Ascomycota</taxon>
        <taxon>Pezizomycotina</taxon>
        <taxon>Sordariomycetes</taxon>
        <taxon>Hypocreomycetidae</taxon>
        <taxon>Hypocreales</taxon>
        <taxon>Nectriaceae</taxon>
        <taxon>Fusarium</taxon>
        <taxon>Fusarium oxysporum species complex</taxon>
    </lineage>
</organism>
<reference evidence="6" key="2">
    <citation type="journal article" date="2010" name="Nature">
        <title>Comparative genomics reveals mobile pathogenicity chromosomes in Fusarium.</title>
        <authorList>
            <person name="Ma L.J."/>
            <person name="van der Does H.C."/>
            <person name="Borkovich K.A."/>
            <person name="Coleman J.J."/>
            <person name="Daboussi M.J."/>
            <person name="Di Pietro A."/>
            <person name="Dufresne M."/>
            <person name="Freitag M."/>
            <person name="Grabherr M."/>
            <person name="Henrissat B."/>
            <person name="Houterman P.M."/>
            <person name="Kang S."/>
            <person name="Shim W.B."/>
            <person name="Woloshuk C."/>
            <person name="Xie X."/>
            <person name="Xu J.R."/>
            <person name="Antoniw J."/>
            <person name="Baker S.E."/>
            <person name="Bluhm B.H."/>
            <person name="Breakspear A."/>
            <person name="Brown D.W."/>
            <person name="Butchko R.A."/>
            <person name="Chapman S."/>
            <person name="Coulson R."/>
            <person name="Coutinho P.M."/>
            <person name="Danchin E.G."/>
            <person name="Diener A."/>
            <person name="Gale L.R."/>
            <person name="Gardiner D.M."/>
            <person name="Goff S."/>
            <person name="Hammond-Kosack K.E."/>
            <person name="Hilburn K."/>
            <person name="Hua-Van A."/>
            <person name="Jonkers W."/>
            <person name="Kazan K."/>
            <person name="Kodira C.D."/>
            <person name="Koehrsen M."/>
            <person name="Kumar L."/>
            <person name="Lee Y.H."/>
            <person name="Li L."/>
            <person name="Manners J.M."/>
            <person name="Miranda-Saavedra D."/>
            <person name="Mukherjee M."/>
            <person name="Park G."/>
            <person name="Park J."/>
            <person name="Park S.Y."/>
            <person name="Proctor R.H."/>
            <person name="Regev A."/>
            <person name="Ruiz-Roldan M.C."/>
            <person name="Sain D."/>
            <person name="Sakthikumar S."/>
            <person name="Sykes S."/>
            <person name="Schwartz D.C."/>
            <person name="Turgeon B.G."/>
            <person name="Wapinski I."/>
            <person name="Yoder O."/>
            <person name="Young S."/>
            <person name="Zeng Q."/>
            <person name="Zhou S."/>
            <person name="Galagan J."/>
            <person name="Cuomo C.A."/>
            <person name="Kistler H.C."/>
            <person name="Rep M."/>
        </authorList>
    </citation>
    <scope>NUCLEOTIDE SEQUENCE [LARGE SCALE GENOMIC DNA]</scope>
    <source>
        <strain evidence="6">4287</strain>
    </source>
</reference>
<dbReference type="InterPro" id="IPR020845">
    <property type="entry name" value="AMP-binding_CS"/>
</dbReference>
<dbReference type="Pfam" id="PF07993">
    <property type="entry name" value="NAD_binding_4"/>
    <property type="match status" value="1"/>
</dbReference>
<dbReference type="InterPro" id="IPR006162">
    <property type="entry name" value="Ppantetheine_attach_site"/>
</dbReference>
<feature type="compositionally biased region" description="Polar residues" evidence="4">
    <location>
        <begin position="54"/>
        <end position="64"/>
    </location>
</feature>
<dbReference type="GO" id="GO:0031177">
    <property type="term" value="F:phosphopantetheine binding"/>
    <property type="evidence" value="ECO:0007669"/>
    <property type="project" value="InterPro"/>
</dbReference>
<dbReference type="Pfam" id="PF00501">
    <property type="entry name" value="AMP-binding"/>
    <property type="match status" value="1"/>
</dbReference>
<dbReference type="Pfam" id="PF00550">
    <property type="entry name" value="PP-binding"/>
    <property type="match status" value="1"/>
</dbReference>
<dbReference type="Proteomes" id="UP000009097">
    <property type="component" value="Unassembled WGS sequence"/>
</dbReference>
<name>A0A0J9WW63_FUSO4</name>
<dbReference type="InterPro" id="IPR013120">
    <property type="entry name" value="FAR_NAD-bd"/>
</dbReference>
<dbReference type="PROSITE" id="PS00455">
    <property type="entry name" value="AMP_BINDING"/>
    <property type="match status" value="1"/>
</dbReference>
<dbReference type="Gene3D" id="1.10.1200.10">
    <property type="entry name" value="ACP-like"/>
    <property type="match status" value="1"/>
</dbReference>
<dbReference type="AlphaFoldDB" id="A0A0J9WW63"/>
<dbReference type="Pfam" id="PF23562">
    <property type="entry name" value="AMP-binding_C_3"/>
    <property type="match status" value="1"/>
</dbReference>
<dbReference type="SUPFAM" id="SSF56801">
    <property type="entry name" value="Acetyl-CoA synthetase-like"/>
    <property type="match status" value="1"/>
</dbReference>
<dbReference type="Gene3D" id="3.40.50.12780">
    <property type="entry name" value="N-terminal domain of ligase-like"/>
    <property type="match status" value="1"/>
</dbReference>
<dbReference type="Gene3D" id="3.40.50.720">
    <property type="entry name" value="NAD(P)-binding Rossmann-like Domain"/>
    <property type="match status" value="1"/>
</dbReference>
<keyword evidence="2" id="KW-0597">Phosphoprotein</keyword>
<dbReference type="VEuPathDB" id="FungiDB:FOXG_17660"/>
<evidence type="ECO:0000256" key="3">
    <source>
        <dbReference type="ARBA" id="ARBA00022857"/>
    </source>
</evidence>
<accession>A0A0J9WW63</accession>
<sequence length="1103" mass="121008">MVYHYFAINYYRTIQWREATQNIEHFDALASNGAGHLQSSAPKHDDETNRQTHSDANNTPASNSQHRAVISLIENIASEDPTRPFTYIPVSSDPKDGWKAVTFEQLAHAIDYLAHNISKSTVNSNNEFPTVAYIGPNDVRYPMMLLACIKSSCKALFISPRNTTAVQLSLFEATDCDSLYYAEPFQSIMKPCLDRRTIEAVTIDSVDHLLGVTPTRFPYSRSAEQARWDPLVVLHTSGSTGIPKPILVRQGMLSAFGTLQKLPKYQDSTFIFSEWAKRASRIFIAMPMFHAAGSYSTIASIYLGLPTAMPLPNKPMSVDTALDCLTHAGVDGALLPPSIVEGLSASEEGVDVLTKLSFVAFAGGNLSPVAGNNLVERGAILNNLIASTEFFPYASYFPTDPKLWQYFIFDSQVMGINWRPYSSDGYELVVRRNDPVEPGVQSCFYTFPELSEWSTKDIFQPHPTLKDHWLYKCRADDVIVFSNGEKLNPVSIEAPVTGHPLVKGAIVVGQDKFQAALILEPVPDALPKNDTEAKQYIESVWPLIEKANSETVGHGRIDRNFVTVADPALPFLRAGKGTVQRASTLKLYREFIESLYEKADAAGEGGAPIDLDFGDGQALTQSIIHLFQNKLGVDGLEPNTDFFSAGVDSLQVMTASNLLKFALQRAGVDATTIAPRAIYRYPTPKDLAAYILSIQNGSADQDEEAKEVKETEQLVSKYTENLPKPRTGKQEQSSTDQTIVITGTTGSLGAYMLDRVCKLPSVKKVIALNRGEDGGLSRQPSVSESRGLATDFSKVEFLQSDLSLPDLGLGQPRYNALLASVDRIIHNAWPVNFNISVSSFESSICGVRHLVDFSSTAAKSVPIVFISSIGVADGWSSSDSVPEQALHDMSLPQMGYGRSKLAGSLILDAAAEKSGVPTASVRVGQIAGPRGEKGMWNRQEFIPSLIASSVYLGALPNHLGTQQEVTWTPVEDIAGLILDIAGVTAPKPVSEISGYFHGVNPTAVDWSKLAPAVKDFYGDRMKIVSLEDWVERLEASEKEKDMAVEKNPGVKLLDTYRALLEAKKQGQTMRFSMNKTQSHSPTIREAGPITSELMRNWCRQWGY</sequence>
<dbReference type="InterPro" id="IPR036291">
    <property type="entry name" value="NAD(P)-bd_dom_sf"/>
</dbReference>
<dbReference type="InterPro" id="IPR042099">
    <property type="entry name" value="ANL_N_sf"/>
</dbReference>
<protein>
    <recommendedName>
        <fullName evidence="5">Carrier domain-containing protein</fullName>
    </recommendedName>
</protein>
<dbReference type="PANTHER" id="PTHR43439">
    <property type="entry name" value="PHENYLACETATE-COENZYME A LIGASE"/>
    <property type="match status" value="1"/>
</dbReference>
<dbReference type="InterPro" id="IPR009081">
    <property type="entry name" value="PP-bd_ACP"/>
</dbReference>